<dbReference type="Proteomes" id="UP000001593">
    <property type="component" value="Unassembled WGS sequence"/>
</dbReference>
<dbReference type="HOGENOM" id="CLU_2313205_0_0_1"/>
<name>A7TC76_NEMVE</name>
<sequence length="100" mass="10882">ASKTNYFFDALQVQVTPNTPKLPDIKPVRICVECVAFYGLSGRKAVLNTKDAPISTRSMSATADADGSFCFRVSSGVHTIQVSDSESTFIFKDVLPGKYK</sequence>
<reference evidence="1 2" key="1">
    <citation type="journal article" date="2007" name="Science">
        <title>Sea anemone genome reveals ancestral eumetazoan gene repertoire and genomic organization.</title>
        <authorList>
            <person name="Putnam N.H."/>
            <person name="Srivastava M."/>
            <person name="Hellsten U."/>
            <person name="Dirks B."/>
            <person name="Chapman J."/>
            <person name="Salamov A."/>
            <person name="Terry A."/>
            <person name="Shapiro H."/>
            <person name="Lindquist E."/>
            <person name="Kapitonov V.V."/>
            <person name="Jurka J."/>
            <person name="Genikhovich G."/>
            <person name="Grigoriev I.V."/>
            <person name="Lucas S.M."/>
            <person name="Steele R.E."/>
            <person name="Finnerty J.R."/>
            <person name="Technau U."/>
            <person name="Martindale M.Q."/>
            <person name="Rokhsar D.S."/>
        </authorList>
    </citation>
    <scope>NUCLEOTIDE SEQUENCE [LARGE SCALE GENOMIC DNA]</scope>
    <source>
        <strain evidence="2">CH2 X CH6</strain>
    </source>
</reference>
<accession>A7TC76</accession>
<feature type="non-terminal residue" evidence="1">
    <location>
        <position position="1"/>
    </location>
</feature>
<evidence type="ECO:0000313" key="1">
    <source>
        <dbReference type="EMBL" id="EDO26361.1"/>
    </source>
</evidence>
<dbReference type="EMBL" id="DS476071">
    <property type="protein sequence ID" value="EDO26361.1"/>
    <property type="molecule type" value="Genomic_DNA"/>
</dbReference>
<dbReference type="AlphaFoldDB" id="A7TC76"/>
<gene>
    <name evidence="1" type="ORF">NEMVEDRAFT_v1g225115</name>
</gene>
<dbReference type="PhylomeDB" id="A7TC76"/>
<dbReference type="InParanoid" id="A7TC76"/>
<feature type="non-terminal residue" evidence="1">
    <location>
        <position position="100"/>
    </location>
</feature>
<proteinExistence type="predicted"/>
<keyword evidence="2" id="KW-1185">Reference proteome</keyword>
<organism evidence="1 2">
    <name type="scientific">Nematostella vectensis</name>
    <name type="common">Starlet sea anemone</name>
    <dbReference type="NCBI Taxonomy" id="45351"/>
    <lineage>
        <taxon>Eukaryota</taxon>
        <taxon>Metazoa</taxon>
        <taxon>Cnidaria</taxon>
        <taxon>Anthozoa</taxon>
        <taxon>Hexacorallia</taxon>
        <taxon>Actiniaria</taxon>
        <taxon>Edwardsiidae</taxon>
        <taxon>Nematostella</taxon>
    </lineage>
</organism>
<protein>
    <submittedName>
        <fullName evidence="1">Uncharacterized protein</fullName>
    </submittedName>
</protein>
<evidence type="ECO:0000313" key="2">
    <source>
        <dbReference type="Proteomes" id="UP000001593"/>
    </source>
</evidence>